<organism evidence="1">
    <name type="scientific">Acidicaldus sp</name>
    <dbReference type="NCBI Taxonomy" id="1872105"/>
    <lineage>
        <taxon>Bacteria</taxon>
        <taxon>Pseudomonadati</taxon>
        <taxon>Pseudomonadota</taxon>
        <taxon>Alphaproteobacteria</taxon>
        <taxon>Acetobacterales</taxon>
        <taxon>Acetobacteraceae</taxon>
        <taxon>Acidicaldus</taxon>
    </lineage>
</organism>
<dbReference type="Gene3D" id="3.10.129.10">
    <property type="entry name" value="Hotdog Thioesterase"/>
    <property type="match status" value="1"/>
</dbReference>
<dbReference type="AlphaFoldDB" id="A0A8J4M659"/>
<dbReference type="EMBL" id="DTQM01000113">
    <property type="protein sequence ID" value="HGC42763.1"/>
    <property type="molecule type" value="Genomic_DNA"/>
</dbReference>
<dbReference type="InterPro" id="IPR029069">
    <property type="entry name" value="HotDog_dom_sf"/>
</dbReference>
<dbReference type="CDD" id="cd00586">
    <property type="entry name" value="4HBT"/>
    <property type="match status" value="1"/>
</dbReference>
<comment type="caution">
    <text evidence="1">The sequence shown here is derived from an EMBL/GenBank/DDBJ whole genome shotgun (WGS) entry which is preliminary data.</text>
</comment>
<dbReference type="Pfam" id="PF13279">
    <property type="entry name" value="4HBT_2"/>
    <property type="match status" value="1"/>
</dbReference>
<proteinExistence type="predicted"/>
<sequence length="165" mass="17942">MQPPAPIRAHEDQVIAAWIDRNGHLNLAYYLVIFDRATDAVLDLLGIGAAYTEASGHSLFVVETHTLYERELAQGARVRVESRILGADAKRLHLAHAMRRAEDDARAALLEAVVLHVDLATRRAVPFPLAQAATLAEMAQAHAVLPPWPGIGRAIAMTGGTMTKR</sequence>
<dbReference type="PANTHER" id="PTHR31793">
    <property type="entry name" value="4-HYDROXYBENZOYL-COA THIOESTERASE FAMILY MEMBER"/>
    <property type="match status" value="1"/>
</dbReference>
<dbReference type="GO" id="GO:0047617">
    <property type="term" value="F:fatty acyl-CoA hydrolase activity"/>
    <property type="evidence" value="ECO:0007669"/>
    <property type="project" value="TreeGrafter"/>
</dbReference>
<dbReference type="InterPro" id="IPR050563">
    <property type="entry name" value="4-hydroxybenzoyl-CoA_TE"/>
</dbReference>
<dbReference type="PANTHER" id="PTHR31793:SF2">
    <property type="entry name" value="BLR1345 PROTEIN"/>
    <property type="match status" value="1"/>
</dbReference>
<accession>A0A8J4M659</accession>
<reference evidence="1" key="1">
    <citation type="journal article" date="2020" name="mSystems">
        <title>Genome- and Community-Level Interaction Insights into Carbon Utilization and Element Cycling Functions of Hydrothermarchaeota in Hydrothermal Sediment.</title>
        <authorList>
            <person name="Zhou Z."/>
            <person name="Liu Y."/>
            <person name="Xu W."/>
            <person name="Pan J."/>
            <person name="Luo Z.H."/>
            <person name="Li M."/>
        </authorList>
    </citation>
    <scope>NUCLEOTIDE SEQUENCE</scope>
    <source>
        <strain evidence="1">SpSt-997</strain>
    </source>
</reference>
<gene>
    <name evidence="1" type="ORF">ENY07_06035</name>
</gene>
<dbReference type="SUPFAM" id="SSF54637">
    <property type="entry name" value="Thioesterase/thiol ester dehydrase-isomerase"/>
    <property type="match status" value="1"/>
</dbReference>
<evidence type="ECO:0000313" key="1">
    <source>
        <dbReference type="EMBL" id="HGC42763.1"/>
    </source>
</evidence>
<name>A0A8J4M659_9PROT</name>
<protein>
    <submittedName>
        <fullName evidence="1">Thioesterase-like protein</fullName>
    </submittedName>
</protein>